<evidence type="ECO:0000313" key="2">
    <source>
        <dbReference type="Proteomes" id="UP000067444"/>
    </source>
</evidence>
<keyword evidence="2" id="KW-1185">Reference proteome</keyword>
<reference evidence="1 2" key="1">
    <citation type="journal article" date="2015" name="Genome Announc.">
        <title>Closed Genome Sequence of Octadecabacter temperatus SB1, the First Mesophilic Species of the Genus Octadecabacter.</title>
        <authorList>
            <person name="Voget S."/>
            <person name="Billerbeck S."/>
            <person name="Simon M."/>
            <person name="Daniel R."/>
        </authorList>
    </citation>
    <scope>NUCLEOTIDE SEQUENCE [LARGE SCALE GENOMIC DNA]</scope>
    <source>
        <strain evidence="1 2">SB1</strain>
    </source>
</reference>
<dbReference type="Proteomes" id="UP000067444">
    <property type="component" value="Chromosome"/>
</dbReference>
<sequence length="178" mass="19536">MGPLGRLLDRANLREIRAIYEAAKKPLGNLEALLLRVGEKESGIMMNQQHSRNTQAIARLIPQEISGPDVHALSPFGLTDNDLGQSERICAGLEELSRHLKRLDNDYQSGDSARLEQRARSIVMLADQLGLRRVGQVAADVVYCIDDPNEVALAATLSRLMRLMTQALDHAAGPVTAF</sequence>
<gene>
    <name evidence="1" type="ORF">OSB_01000</name>
</gene>
<proteinExistence type="predicted"/>
<evidence type="ECO:0000313" key="1">
    <source>
        <dbReference type="EMBL" id="AKS44669.1"/>
    </source>
</evidence>
<name>A0A0K0Y151_9RHOB</name>
<dbReference type="KEGG" id="otm:OSB_01000"/>
<protein>
    <submittedName>
        <fullName evidence="1">Uncharacterized protein</fullName>
    </submittedName>
</protein>
<dbReference type="STRING" id="1458307.OSB_01000"/>
<accession>A0A0K0Y151</accession>
<dbReference type="AlphaFoldDB" id="A0A0K0Y151"/>
<dbReference type="EMBL" id="CP012160">
    <property type="protein sequence ID" value="AKS44669.1"/>
    <property type="molecule type" value="Genomic_DNA"/>
</dbReference>
<organism evidence="1 2">
    <name type="scientific">Octadecabacter temperatus</name>
    <dbReference type="NCBI Taxonomy" id="1458307"/>
    <lineage>
        <taxon>Bacteria</taxon>
        <taxon>Pseudomonadati</taxon>
        <taxon>Pseudomonadota</taxon>
        <taxon>Alphaproteobacteria</taxon>
        <taxon>Rhodobacterales</taxon>
        <taxon>Roseobacteraceae</taxon>
        <taxon>Octadecabacter</taxon>
    </lineage>
</organism>